<dbReference type="SUPFAM" id="SSF51120">
    <property type="entry name" value="beta-Roll"/>
    <property type="match status" value="2"/>
</dbReference>
<dbReference type="Pfam" id="PF00028">
    <property type="entry name" value="Cadherin"/>
    <property type="match status" value="4"/>
</dbReference>
<dbReference type="Pfam" id="PF00353">
    <property type="entry name" value="HemolysinCabind"/>
    <property type="match status" value="7"/>
</dbReference>
<evidence type="ECO:0000256" key="4">
    <source>
        <dbReference type="ARBA" id="ARBA00023136"/>
    </source>
</evidence>
<dbReference type="InterPro" id="IPR002126">
    <property type="entry name" value="Cadherin-like_dom"/>
</dbReference>
<dbReference type="InterPro" id="IPR015919">
    <property type="entry name" value="Cadherin-like_sf"/>
</dbReference>
<evidence type="ECO:0000256" key="1">
    <source>
        <dbReference type="ARBA" id="ARBA00004370"/>
    </source>
</evidence>
<feature type="compositionally biased region" description="Polar residues" evidence="5">
    <location>
        <begin position="1"/>
        <end position="21"/>
    </location>
</feature>
<dbReference type="GO" id="GO:0008013">
    <property type="term" value="F:beta-catenin binding"/>
    <property type="evidence" value="ECO:0007669"/>
    <property type="project" value="TreeGrafter"/>
</dbReference>
<feature type="region of interest" description="Disordered" evidence="5">
    <location>
        <begin position="1"/>
        <end position="92"/>
    </location>
</feature>
<dbReference type="PROSITE" id="PS50268">
    <property type="entry name" value="CADHERIN_2"/>
    <property type="match status" value="4"/>
</dbReference>
<evidence type="ECO:0000256" key="3">
    <source>
        <dbReference type="ARBA" id="ARBA00022837"/>
    </source>
</evidence>
<evidence type="ECO:0000259" key="6">
    <source>
        <dbReference type="PROSITE" id="PS50268"/>
    </source>
</evidence>
<feature type="domain" description="Cadherin" evidence="6">
    <location>
        <begin position="637"/>
        <end position="729"/>
    </location>
</feature>
<dbReference type="InterPro" id="IPR001343">
    <property type="entry name" value="Hemolysn_Ca-bd"/>
</dbReference>
<accession>A0A327JHD6</accession>
<reference evidence="7 8" key="1">
    <citation type="submission" date="2017-07" db="EMBL/GenBank/DDBJ databases">
        <title>Draft Genome Sequences of Select Purple Nonsulfur Bacteria.</title>
        <authorList>
            <person name="Lasarre B."/>
            <person name="Mckinlay J.B."/>
        </authorList>
    </citation>
    <scope>NUCLEOTIDE SEQUENCE [LARGE SCALE GENOMIC DNA]</scope>
    <source>
        <strain evidence="7 8">DSM 11290</strain>
    </source>
</reference>
<name>A0A327JHD6_9HYPH</name>
<dbReference type="InterPro" id="IPR011049">
    <property type="entry name" value="Serralysin-like_metalloprot_C"/>
</dbReference>
<keyword evidence="3" id="KW-0106">Calcium</keyword>
<feature type="domain" description="Cadherin" evidence="6">
    <location>
        <begin position="445"/>
        <end position="537"/>
    </location>
</feature>
<dbReference type="Gene3D" id="2.60.40.60">
    <property type="entry name" value="Cadherins"/>
    <property type="match status" value="4"/>
</dbReference>
<dbReference type="PANTHER" id="PTHR24027">
    <property type="entry name" value="CADHERIN-23"/>
    <property type="match status" value="1"/>
</dbReference>
<dbReference type="InterPro" id="IPR018511">
    <property type="entry name" value="Hemolysin-typ_Ca-bd_CS"/>
</dbReference>
<dbReference type="CDD" id="cd11304">
    <property type="entry name" value="Cadherin_repeat"/>
    <property type="match status" value="4"/>
</dbReference>
<dbReference type="PRINTS" id="PR00205">
    <property type="entry name" value="CADHERIN"/>
</dbReference>
<dbReference type="GO" id="GO:0007156">
    <property type="term" value="P:homophilic cell adhesion via plasma membrane adhesion molecules"/>
    <property type="evidence" value="ECO:0007669"/>
    <property type="project" value="InterPro"/>
</dbReference>
<dbReference type="EMBL" id="NPEV01000045">
    <property type="protein sequence ID" value="RAI25545.1"/>
    <property type="molecule type" value="Genomic_DNA"/>
</dbReference>
<evidence type="ECO:0000313" key="7">
    <source>
        <dbReference type="EMBL" id="RAI25545.1"/>
    </source>
</evidence>
<protein>
    <recommendedName>
        <fullName evidence="6">Cadherin domain-containing protein</fullName>
    </recommendedName>
</protein>
<evidence type="ECO:0000313" key="8">
    <source>
        <dbReference type="Proteomes" id="UP000249299"/>
    </source>
</evidence>
<feature type="compositionally biased region" description="Polar residues" evidence="5">
    <location>
        <begin position="74"/>
        <end position="83"/>
    </location>
</feature>
<feature type="region of interest" description="Disordered" evidence="5">
    <location>
        <begin position="167"/>
        <end position="187"/>
    </location>
</feature>
<dbReference type="GO" id="GO:0016342">
    <property type="term" value="C:catenin complex"/>
    <property type="evidence" value="ECO:0007669"/>
    <property type="project" value="TreeGrafter"/>
</dbReference>
<dbReference type="AlphaFoldDB" id="A0A327JHD6"/>
<dbReference type="GO" id="GO:0045296">
    <property type="term" value="F:cadherin binding"/>
    <property type="evidence" value="ECO:0007669"/>
    <property type="project" value="TreeGrafter"/>
</dbReference>
<dbReference type="PRINTS" id="PR00313">
    <property type="entry name" value="CABNDNGRPT"/>
</dbReference>
<dbReference type="PANTHER" id="PTHR24027:SF438">
    <property type="entry name" value="CADHERIN 23"/>
    <property type="match status" value="1"/>
</dbReference>
<keyword evidence="4" id="KW-0472">Membrane</keyword>
<dbReference type="InterPro" id="IPR039808">
    <property type="entry name" value="Cadherin"/>
</dbReference>
<sequence length="867" mass="85692">MMAITGTNGADTLNGTDTSEVISGLGGGDRINARGGADTVSGGDGHDTIYGGDGADSLNGGNGRDSISGGNGNDFINGSTGSDSLYGGEGRDTIWGGDQGDYIDGGGWSDSLLGGQGNDTIYGGDGADTLAGGDQNDELHGGNGNDNVIGGNGNDFVAGGEGHDTVTGSTGNDSVYGNNGNDNLQGGDGDDVVLGGNGDDVVVGNGDDDYVQGNAGKDTVRGDEGNDTVRGGDGNDVLDGGSGNDTLYGDGGDDSISGGDGADTVVFTGTWADYDITVNPDGSYTISDTRAGSPDGVDTVYGDVETFAFSDGHGGVVRIAYADVPNDAPADIAWETGSAAVAEDAAVGDIVGTVAASDADSGIPSETTSFAITAGNEDGLFEIDTATGIVTVAAGASFDFETTPSYALTVAVSDAHGATSSQTLTIAIGDVNEAPDSLTVSVSPIYENSAAGTVIGTASASDPDAGDSVTYSLVDDADGAFAIDATTGEITVADASLLDYETASTPDIIVRATDSGGLTREAAQTIVVHDVNEAPDSLTVSLSTIDENSAAGTVVGTVLATDQDFGDSLTYSLVDDAGGAFAIDATTGEITVANSSLLDYETATSLDIAVRATDTGGLYLGTSAAVTVNDVNEAPDSLTVSLSTIDENSAAGTIVGTVSATDPDAGDSLTYSLVDDAGGAFAIDASTGLITVANSLLLDYETASALNITVRATDSGGLHLQSPAAVTLKDVVGESVTGSVGDDSIAGGDGNDMLDGAAGNDSLVGGNDDDYLVGGAGDDNLAGSLGSDTFVYSAAGFGHDTVTDFVAGAGTDDAIEFSTDLFADFSAVIAAASDDGIDTTITLDGDNTIVLQNVVVNDLDQDDFLFA</sequence>
<dbReference type="Proteomes" id="UP000249299">
    <property type="component" value="Unassembled WGS sequence"/>
</dbReference>
<proteinExistence type="predicted"/>
<feature type="domain" description="Cadherin" evidence="6">
    <location>
        <begin position="333"/>
        <end position="446"/>
    </location>
</feature>
<dbReference type="SMART" id="SM00112">
    <property type="entry name" value="CA"/>
    <property type="match status" value="4"/>
</dbReference>
<evidence type="ECO:0000256" key="2">
    <source>
        <dbReference type="ARBA" id="ARBA00022737"/>
    </source>
</evidence>
<dbReference type="Gene3D" id="2.150.10.10">
    <property type="entry name" value="Serralysin-like metalloprotease, C-terminal"/>
    <property type="match status" value="4"/>
</dbReference>
<feature type="domain" description="Cadherin" evidence="6">
    <location>
        <begin position="537"/>
        <end position="637"/>
    </location>
</feature>
<dbReference type="GO" id="GO:0005509">
    <property type="term" value="F:calcium ion binding"/>
    <property type="evidence" value="ECO:0007669"/>
    <property type="project" value="InterPro"/>
</dbReference>
<feature type="region of interest" description="Disordered" evidence="5">
    <location>
        <begin position="213"/>
        <end position="255"/>
    </location>
</feature>
<keyword evidence="2" id="KW-0677">Repeat</keyword>
<comment type="subcellular location">
    <subcellularLocation>
        <location evidence="1">Membrane</location>
    </subcellularLocation>
</comment>
<dbReference type="PROSITE" id="PS00330">
    <property type="entry name" value="HEMOLYSIN_CALCIUM"/>
    <property type="match status" value="5"/>
</dbReference>
<gene>
    <name evidence="7" type="ORF">CH339_17680</name>
</gene>
<dbReference type="GO" id="GO:0016477">
    <property type="term" value="P:cell migration"/>
    <property type="evidence" value="ECO:0007669"/>
    <property type="project" value="TreeGrafter"/>
</dbReference>
<dbReference type="SUPFAM" id="SSF49313">
    <property type="entry name" value="Cadherin-like"/>
    <property type="match status" value="4"/>
</dbReference>
<organism evidence="7 8">
    <name type="scientific">Rhodobium orientis</name>
    <dbReference type="NCBI Taxonomy" id="34017"/>
    <lineage>
        <taxon>Bacteria</taxon>
        <taxon>Pseudomonadati</taxon>
        <taxon>Pseudomonadota</taxon>
        <taxon>Alphaproteobacteria</taxon>
        <taxon>Hyphomicrobiales</taxon>
        <taxon>Rhodobiaceae</taxon>
        <taxon>Rhodobium</taxon>
    </lineage>
</organism>
<dbReference type="OrthoDB" id="8421704at2"/>
<comment type="caution">
    <text evidence="7">The sequence shown here is derived from an EMBL/GenBank/DDBJ whole genome shotgun (WGS) entry which is preliminary data.</text>
</comment>
<evidence type="ECO:0000256" key="5">
    <source>
        <dbReference type="SAM" id="MobiDB-lite"/>
    </source>
</evidence>
<keyword evidence="8" id="KW-1185">Reference proteome</keyword>
<feature type="compositionally biased region" description="Low complexity" evidence="5">
    <location>
        <begin position="176"/>
        <end position="185"/>
    </location>
</feature>